<dbReference type="InterPro" id="IPR000683">
    <property type="entry name" value="Gfo/Idh/MocA-like_OxRdtase_N"/>
</dbReference>
<keyword evidence="4" id="KW-1185">Reference proteome</keyword>
<dbReference type="Gene3D" id="3.30.360.10">
    <property type="entry name" value="Dihydrodipicolinate Reductase, domain 2"/>
    <property type="match status" value="1"/>
</dbReference>
<dbReference type="Pfam" id="PF01408">
    <property type="entry name" value="GFO_IDH_MocA"/>
    <property type="match status" value="1"/>
</dbReference>
<feature type="domain" description="Gfo/Idh/MocA-like oxidoreductase N-terminal" evidence="1">
    <location>
        <begin position="3"/>
        <end position="113"/>
    </location>
</feature>
<name>A0A0J9E2A5_9RHOB</name>
<dbReference type="RefSeq" id="WP_049642644.1">
    <property type="nucleotide sequence ID" value="NZ_LFTY01000002.1"/>
</dbReference>
<dbReference type="PANTHER" id="PTHR43377:SF8">
    <property type="entry name" value="BLR3664 PROTEIN"/>
    <property type="match status" value="1"/>
</dbReference>
<comment type="caution">
    <text evidence="3">The sequence shown here is derived from an EMBL/GenBank/DDBJ whole genome shotgun (WGS) entry which is preliminary data.</text>
</comment>
<dbReference type="AlphaFoldDB" id="A0A0J9E2A5"/>
<protein>
    <submittedName>
        <fullName evidence="3">Glucose-fructose oxidoreductase</fullName>
        <ecNumber evidence="3">1.1.99.28</ecNumber>
    </submittedName>
</protein>
<evidence type="ECO:0000259" key="1">
    <source>
        <dbReference type="Pfam" id="PF01408"/>
    </source>
</evidence>
<evidence type="ECO:0000313" key="3">
    <source>
        <dbReference type="EMBL" id="KMW56822.1"/>
    </source>
</evidence>
<keyword evidence="3" id="KW-0560">Oxidoreductase</keyword>
<dbReference type="Gene3D" id="3.40.50.720">
    <property type="entry name" value="NAD(P)-binding Rossmann-like Domain"/>
    <property type="match status" value="1"/>
</dbReference>
<dbReference type="OrthoDB" id="9792935at2"/>
<reference evidence="3 4" key="1">
    <citation type="submission" date="2015-06" db="EMBL/GenBank/DDBJ databases">
        <title>Draft genome sequence of an Alphaproteobacteria species associated to the Mediterranean sponge Oscarella lobularis.</title>
        <authorList>
            <person name="Jourda C."/>
            <person name="Santini S."/>
            <person name="Claverie J.-M."/>
        </authorList>
    </citation>
    <scope>NUCLEOTIDE SEQUENCE [LARGE SCALE GENOMIC DNA]</scope>
    <source>
        <strain evidence="3">IGS</strain>
    </source>
</reference>
<dbReference type="InterPro" id="IPR051450">
    <property type="entry name" value="Gfo/Idh/MocA_Oxidoreductases"/>
</dbReference>
<dbReference type="Proteomes" id="UP000037178">
    <property type="component" value="Unassembled WGS sequence"/>
</dbReference>
<proteinExistence type="predicted"/>
<dbReference type="PANTHER" id="PTHR43377">
    <property type="entry name" value="BILIVERDIN REDUCTASE A"/>
    <property type="match status" value="1"/>
</dbReference>
<feature type="domain" description="GFO/IDH/MocA-like oxidoreductase" evidence="2">
    <location>
        <begin position="123"/>
        <end position="257"/>
    </location>
</feature>
<dbReference type="PATRIC" id="fig|1675527.3.peg.1872"/>
<accession>A0A0J9E2A5</accession>
<dbReference type="Pfam" id="PF22725">
    <property type="entry name" value="GFO_IDH_MocA_C3"/>
    <property type="match status" value="1"/>
</dbReference>
<dbReference type="GO" id="GO:0000166">
    <property type="term" value="F:nucleotide binding"/>
    <property type="evidence" value="ECO:0007669"/>
    <property type="project" value="InterPro"/>
</dbReference>
<sequence>MKRIAVAGLGLIGARHARAVLEHPGAELAAVVEPDPALRAQWDVPGYASLAEVDGAVDGAILATPSHLHADHAEICLDRGWPCLIEKPIEVSLAAADRIVAASAWAGLPVLTGHHRRYHASAQALREIVRGGEIGQPVLANVIWAVKKPDEYFQGNWRAGGAGSPVMINTVHDIDFLRFILGEIAVVSAQGSRPVRAAPRVESGVVTLRFESGAMASIAFADTCPSPWGFEAGTYENPNIAGSGQDCMWIMGTKGGVSFPSLTVWTGAAHWGEAPHQRRAPAADTVPLEAQLAHFLDVLDGAAPLITAQDARQTLAATLEVERQVAQGAAQARAS</sequence>
<dbReference type="SUPFAM" id="SSF51735">
    <property type="entry name" value="NAD(P)-binding Rossmann-fold domains"/>
    <property type="match status" value="1"/>
</dbReference>
<dbReference type="STRING" id="1675527.AIOL_001778"/>
<organism evidence="3 4">
    <name type="scientific">Candidatus Rhodobacter oscarellae</name>
    <dbReference type="NCBI Taxonomy" id="1675527"/>
    <lineage>
        <taxon>Bacteria</taxon>
        <taxon>Pseudomonadati</taxon>
        <taxon>Pseudomonadota</taxon>
        <taxon>Alphaproteobacteria</taxon>
        <taxon>Rhodobacterales</taxon>
        <taxon>Rhodobacter group</taxon>
        <taxon>Rhodobacter</taxon>
    </lineage>
</organism>
<dbReference type="SUPFAM" id="SSF55347">
    <property type="entry name" value="Glyceraldehyde-3-phosphate dehydrogenase-like, C-terminal domain"/>
    <property type="match status" value="1"/>
</dbReference>
<dbReference type="EC" id="1.1.99.28" evidence="3"/>
<dbReference type="EMBL" id="LFTY01000002">
    <property type="protein sequence ID" value="KMW56822.1"/>
    <property type="molecule type" value="Genomic_DNA"/>
</dbReference>
<gene>
    <name evidence="3" type="ORF">AIOL_001778</name>
</gene>
<evidence type="ECO:0000313" key="4">
    <source>
        <dbReference type="Proteomes" id="UP000037178"/>
    </source>
</evidence>
<dbReference type="GO" id="GO:0047061">
    <property type="term" value="F:glucose-fructose oxidoreductase activity"/>
    <property type="evidence" value="ECO:0007669"/>
    <property type="project" value="UniProtKB-EC"/>
</dbReference>
<dbReference type="InterPro" id="IPR055170">
    <property type="entry name" value="GFO_IDH_MocA-like_dom"/>
</dbReference>
<dbReference type="InterPro" id="IPR036291">
    <property type="entry name" value="NAD(P)-bd_dom_sf"/>
</dbReference>
<evidence type="ECO:0000259" key="2">
    <source>
        <dbReference type="Pfam" id="PF22725"/>
    </source>
</evidence>